<dbReference type="Proteomes" id="UP001642484">
    <property type="component" value="Unassembled WGS sequence"/>
</dbReference>
<feature type="transmembrane region" description="Helical" evidence="1">
    <location>
        <begin position="26"/>
        <end position="48"/>
    </location>
</feature>
<comment type="caution">
    <text evidence="2">The sequence shown here is derived from an EMBL/GenBank/DDBJ whole genome shotgun (WGS) entry which is preliminary data.</text>
</comment>
<accession>A0ABP0STJ2</accession>
<keyword evidence="1" id="KW-0472">Membrane</keyword>
<organism evidence="2 3">
    <name type="scientific">Durusdinium trenchii</name>
    <dbReference type="NCBI Taxonomy" id="1381693"/>
    <lineage>
        <taxon>Eukaryota</taxon>
        <taxon>Sar</taxon>
        <taxon>Alveolata</taxon>
        <taxon>Dinophyceae</taxon>
        <taxon>Suessiales</taxon>
        <taxon>Symbiodiniaceae</taxon>
        <taxon>Durusdinium</taxon>
    </lineage>
</organism>
<protein>
    <submittedName>
        <fullName evidence="2">Uncharacterized protein</fullName>
    </submittedName>
</protein>
<keyword evidence="1" id="KW-1133">Transmembrane helix</keyword>
<sequence length="77" mass="8450">MFRSVLHLARPKRQVPRPESSGLPDLAQWALTVGLGTLLPGFALFKLFTATGAVEAERGAQEELARHQRLGRTAQQV</sequence>
<evidence type="ECO:0000313" key="2">
    <source>
        <dbReference type="EMBL" id="CAK9115750.1"/>
    </source>
</evidence>
<gene>
    <name evidence="2" type="ORF">CCMP2556_LOCUS53501</name>
</gene>
<evidence type="ECO:0000313" key="3">
    <source>
        <dbReference type="Proteomes" id="UP001642484"/>
    </source>
</evidence>
<reference evidence="2 3" key="1">
    <citation type="submission" date="2024-02" db="EMBL/GenBank/DDBJ databases">
        <authorList>
            <person name="Chen Y."/>
            <person name="Shah S."/>
            <person name="Dougan E. K."/>
            <person name="Thang M."/>
            <person name="Chan C."/>
        </authorList>
    </citation>
    <scope>NUCLEOTIDE SEQUENCE [LARGE SCALE GENOMIC DNA]</scope>
</reference>
<keyword evidence="1" id="KW-0812">Transmembrane</keyword>
<evidence type="ECO:0000256" key="1">
    <source>
        <dbReference type="SAM" id="Phobius"/>
    </source>
</evidence>
<keyword evidence="3" id="KW-1185">Reference proteome</keyword>
<proteinExistence type="predicted"/>
<dbReference type="EMBL" id="CAXAMN010028228">
    <property type="protein sequence ID" value="CAK9115750.1"/>
    <property type="molecule type" value="Genomic_DNA"/>
</dbReference>
<name>A0ABP0STJ2_9DINO</name>